<organism evidence="2 3">
    <name type="scientific">Bartonella doshiae</name>
    <dbReference type="NCBI Taxonomy" id="33044"/>
    <lineage>
        <taxon>Bacteria</taxon>
        <taxon>Pseudomonadati</taxon>
        <taxon>Pseudomonadota</taxon>
        <taxon>Alphaproteobacteria</taxon>
        <taxon>Hyphomicrobiales</taxon>
        <taxon>Bartonellaceae</taxon>
        <taxon>Bartonella</taxon>
    </lineage>
</organism>
<dbReference type="Pfam" id="PF13302">
    <property type="entry name" value="Acetyltransf_3"/>
    <property type="match status" value="1"/>
</dbReference>
<dbReference type="PANTHER" id="PTHR43441:SF11">
    <property type="entry name" value="RIBOSOMAL-PROTEIN-SERINE ACETYLTRANSFERASE"/>
    <property type="match status" value="1"/>
</dbReference>
<dbReference type="Pfam" id="PF02784">
    <property type="entry name" value="Orn_Arg_deC_N"/>
    <property type="match status" value="1"/>
</dbReference>
<protein>
    <submittedName>
        <fullName evidence="2">Ribosomal-protein-serine acetyltransferase</fullName>
        <ecNumber evidence="2">2.3.1.-</ecNumber>
    </submittedName>
</protein>
<dbReference type="GO" id="GO:0008999">
    <property type="term" value="F:protein-N-terminal-alanine acetyltransferase activity"/>
    <property type="evidence" value="ECO:0007669"/>
    <property type="project" value="TreeGrafter"/>
</dbReference>
<dbReference type="AlphaFoldDB" id="A0A380ZDQ7"/>
<dbReference type="NCBIfam" id="NF007539">
    <property type="entry name" value="PRK10151.1"/>
    <property type="match status" value="1"/>
</dbReference>
<evidence type="ECO:0000313" key="2">
    <source>
        <dbReference type="EMBL" id="SUV44472.1"/>
    </source>
</evidence>
<dbReference type="InterPro" id="IPR051908">
    <property type="entry name" value="Ribosomal_N-acetyltransferase"/>
</dbReference>
<dbReference type="EMBL" id="UFTF01000001">
    <property type="protein sequence ID" value="SUV44472.1"/>
    <property type="molecule type" value="Genomic_DNA"/>
</dbReference>
<dbReference type="InterPro" id="IPR029066">
    <property type="entry name" value="PLP-binding_barrel"/>
</dbReference>
<dbReference type="InterPro" id="IPR016181">
    <property type="entry name" value="Acyl_CoA_acyltransferase"/>
</dbReference>
<dbReference type="EC" id="2.3.1.-" evidence="2"/>
<keyword evidence="2" id="KW-0808">Transferase</keyword>
<keyword evidence="2" id="KW-0012">Acyltransferase</keyword>
<evidence type="ECO:0000313" key="3">
    <source>
        <dbReference type="Proteomes" id="UP000254950"/>
    </source>
</evidence>
<dbReference type="PANTHER" id="PTHR43441">
    <property type="entry name" value="RIBOSOMAL-PROTEIN-SERINE ACETYLTRANSFERASE"/>
    <property type="match status" value="1"/>
</dbReference>
<dbReference type="Gene3D" id="3.40.630.30">
    <property type="match status" value="1"/>
</dbReference>
<reference evidence="2 3" key="1">
    <citation type="submission" date="2018-06" db="EMBL/GenBank/DDBJ databases">
        <authorList>
            <consortium name="Pathogen Informatics"/>
            <person name="Doyle S."/>
        </authorList>
    </citation>
    <scope>NUCLEOTIDE SEQUENCE [LARGE SCALE GENOMIC DNA]</scope>
    <source>
        <strain evidence="2 3">NCTC12862</strain>
    </source>
</reference>
<sequence>MMKDEKKVPEYIIQTAKEINNQLSSLDFPFFLFDADHVLKKVKMLMLACKKSFININLTVSLQSCLLAIFCKLLAEEGVNAKVRSADEFRIASVTGFPNNRIILSGCYKTLEDLSLAMEKDALIHVGSINEFHKLKILAASKNKPCGVSIKLSSYNEKKDSRFGITKEEYIKDILPLLSKSETLYLKGFSLYIDFHLESLAKTTDALNDWFPFLVEHMPPSGYLDIDSNFPIGSFLSNSKLEISNPEIFFRTIRDVLNTYAPEISEKWKLTFEMDICFNTENSYVVERTCCNDAQSIQTNLKNTGVPFIHNKEHSLLWLGNHDTHPNNNVQLPADLNCFENKSTHLQENHDLKEEKSFFIKDCHPSQIQALHAWTHRKPPVYIWLKGSLHTARMPSFVLSNISKDLLLQEESLYVDDNIRLEAPSRKFAPALYEIIDFNKEYFSAFMAWPRFVKHENDTVNFLDSCFIAHQKDEEKTYVILFNENPVGLLSFNSIDSVNKIGYIGYWLDKRVQGNGIITRAIKALVVYYSSHSIINRFVIKCSTANQKSNAVAKRCSFVLEGTLRQAEYLNGAFHDQNIYSWIPSDH</sequence>
<dbReference type="GO" id="GO:1990189">
    <property type="term" value="F:protein N-terminal-serine acetyltransferase activity"/>
    <property type="evidence" value="ECO:0007669"/>
    <property type="project" value="TreeGrafter"/>
</dbReference>
<accession>A0A380ZDQ7</accession>
<dbReference type="STRING" id="33044.GCA_900005695_00570"/>
<dbReference type="InterPro" id="IPR000182">
    <property type="entry name" value="GNAT_dom"/>
</dbReference>
<dbReference type="InterPro" id="IPR022644">
    <property type="entry name" value="De-COase2_N"/>
</dbReference>
<dbReference type="RefSeq" id="WP_004855385.1">
    <property type="nucleotide sequence ID" value="NZ_CACVBH010000002.1"/>
</dbReference>
<dbReference type="SUPFAM" id="SSF55729">
    <property type="entry name" value="Acyl-CoA N-acyltransferases (Nat)"/>
    <property type="match status" value="1"/>
</dbReference>
<feature type="domain" description="N-acetyltransferase" evidence="1">
    <location>
        <begin position="417"/>
        <end position="580"/>
    </location>
</feature>
<dbReference type="GO" id="GO:0005737">
    <property type="term" value="C:cytoplasm"/>
    <property type="evidence" value="ECO:0007669"/>
    <property type="project" value="TreeGrafter"/>
</dbReference>
<name>A0A380ZDQ7_BARDO</name>
<gene>
    <name evidence="2" type="primary">rimL</name>
    <name evidence="2" type="ORF">NCTC12862_00221</name>
</gene>
<dbReference type="Gene3D" id="3.20.20.10">
    <property type="entry name" value="Alanine racemase"/>
    <property type="match status" value="1"/>
</dbReference>
<evidence type="ECO:0000259" key="1">
    <source>
        <dbReference type="PROSITE" id="PS51186"/>
    </source>
</evidence>
<proteinExistence type="predicted"/>
<dbReference type="PROSITE" id="PS51186">
    <property type="entry name" value="GNAT"/>
    <property type="match status" value="1"/>
</dbReference>
<dbReference type="SUPFAM" id="SSF51419">
    <property type="entry name" value="PLP-binding barrel"/>
    <property type="match status" value="1"/>
</dbReference>
<dbReference type="Proteomes" id="UP000254950">
    <property type="component" value="Unassembled WGS sequence"/>
</dbReference>